<comment type="caution">
    <text evidence="2">The sequence shown here is derived from an EMBL/GenBank/DDBJ whole genome shotgun (WGS) entry which is preliminary data.</text>
</comment>
<dbReference type="GO" id="GO:0003677">
    <property type="term" value="F:DNA binding"/>
    <property type="evidence" value="ECO:0007669"/>
    <property type="project" value="InterPro"/>
</dbReference>
<evidence type="ECO:0000313" key="3">
    <source>
        <dbReference type="Proteomes" id="UP000239917"/>
    </source>
</evidence>
<protein>
    <submittedName>
        <fullName evidence="2">Cro/Cl family transcriptional regulator</fullName>
    </submittedName>
</protein>
<dbReference type="InterPro" id="IPR010982">
    <property type="entry name" value="Lambda_DNA-bd_dom_sf"/>
</dbReference>
<dbReference type="EMBL" id="PSSX01000001">
    <property type="protein sequence ID" value="PPI86185.1"/>
    <property type="molecule type" value="Genomic_DNA"/>
</dbReference>
<proteinExistence type="predicted"/>
<evidence type="ECO:0000256" key="1">
    <source>
        <dbReference type="SAM" id="MobiDB-lite"/>
    </source>
</evidence>
<dbReference type="InterPro" id="IPR031856">
    <property type="entry name" value="YdaS_toxin-like"/>
</dbReference>
<reference evidence="2 3" key="1">
    <citation type="submission" date="2018-01" db="EMBL/GenBank/DDBJ databases">
        <title>Complete genome sequences of the type strains of Marinobacter flavimaris and Marinobacter maroccanus.</title>
        <authorList>
            <person name="Palau M."/>
            <person name="Boujida N."/>
            <person name="Manresa A."/>
            <person name="Minana-Galbis D."/>
        </authorList>
    </citation>
    <scope>NUCLEOTIDE SEQUENCE [LARGE SCALE GENOMIC DNA]</scope>
    <source>
        <strain evidence="2 3">N4</strain>
    </source>
</reference>
<keyword evidence="3" id="KW-1185">Reference proteome</keyword>
<dbReference type="AlphaFoldDB" id="A0A2S5ZFK7"/>
<name>A0A2S5ZFK7_9GAMM</name>
<dbReference type="Pfam" id="PF15943">
    <property type="entry name" value="YdaS_toxin"/>
    <property type="match status" value="1"/>
</dbReference>
<dbReference type="RefSeq" id="WP_104320423.1">
    <property type="nucleotide sequence ID" value="NZ_PSSX01000001.1"/>
</dbReference>
<dbReference type="SUPFAM" id="SSF47413">
    <property type="entry name" value="lambda repressor-like DNA-binding domains"/>
    <property type="match status" value="1"/>
</dbReference>
<dbReference type="OrthoDB" id="6446140at2"/>
<feature type="region of interest" description="Disordered" evidence="1">
    <location>
        <begin position="59"/>
        <end position="78"/>
    </location>
</feature>
<dbReference type="Gene3D" id="1.10.260.40">
    <property type="entry name" value="lambda repressor-like DNA-binding domains"/>
    <property type="match status" value="1"/>
</dbReference>
<gene>
    <name evidence="2" type="ORF">KEHDKFFH_02375</name>
</gene>
<dbReference type="Proteomes" id="UP000239917">
    <property type="component" value="Unassembled WGS sequence"/>
</dbReference>
<accession>A0A2S5ZFK7</accession>
<evidence type="ECO:0000313" key="2">
    <source>
        <dbReference type="EMBL" id="PPI86185.1"/>
    </source>
</evidence>
<organism evidence="2 3">
    <name type="scientific">Marinobacter maroccanus</name>
    <dbReference type="NCBI Taxonomy" id="2055143"/>
    <lineage>
        <taxon>Bacteria</taxon>
        <taxon>Pseudomonadati</taxon>
        <taxon>Pseudomonadota</taxon>
        <taxon>Gammaproteobacteria</taxon>
        <taxon>Pseudomonadales</taxon>
        <taxon>Marinobacteraceae</taxon>
        <taxon>Marinobacter</taxon>
    </lineage>
</organism>
<sequence>MTDSVLEQLVECLGTKVEVARICSVRPPTLHNWTRIPAHHVLTLEAAVKAQGGDIDRYSMRPDIFGESPEATKQQSVA</sequence>